<protein>
    <submittedName>
        <fullName evidence="4">Gag-pol polyprotein</fullName>
    </submittedName>
</protein>
<dbReference type="Proteomes" id="UP000267027">
    <property type="component" value="Unassembled WGS sequence"/>
</dbReference>
<proteinExistence type="predicted"/>
<dbReference type="AlphaFoldDB" id="A0A0R3PSV3"/>
<dbReference type="WBParaSite" id="ACOC_0000877601-mRNA-1">
    <property type="protein sequence ID" value="ACOC_0000877601-mRNA-1"/>
    <property type="gene ID" value="ACOC_0000877601"/>
</dbReference>
<organism evidence="4">
    <name type="scientific">Angiostrongylus costaricensis</name>
    <name type="common">Nematode worm</name>
    <dbReference type="NCBI Taxonomy" id="334426"/>
    <lineage>
        <taxon>Eukaryota</taxon>
        <taxon>Metazoa</taxon>
        <taxon>Ecdysozoa</taxon>
        <taxon>Nematoda</taxon>
        <taxon>Chromadorea</taxon>
        <taxon>Rhabditida</taxon>
        <taxon>Rhabditina</taxon>
        <taxon>Rhabditomorpha</taxon>
        <taxon>Strongyloidea</taxon>
        <taxon>Metastrongylidae</taxon>
        <taxon>Angiostrongylus</taxon>
    </lineage>
</organism>
<gene>
    <name evidence="2" type="ORF">ACOC_LOCUS8777</name>
</gene>
<feature type="region of interest" description="Disordered" evidence="1">
    <location>
        <begin position="1"/>
        <end position="24"/>
    </location>
</feature>
<evidence type="ECO:0000313" key="2">
    <source>
        <dbReference type="EMBL" id="VDM60362.1"/>
    </source>
</evidence>
<reference evidence="4" key="1">
    <citation type="submission" date="2017-02" db="UniProtKB">
        <authorList>
            <consortium name="WormBaseParasite"/>
        </authorList>
    </citation>
    <scope>IDENTIFICATION</scope>
</reference>
<keyword evidence="3" id="KW-1185">Reference proteome</keyword>
<name>A0A0R3PSV3_ANGCS</name>
<sequence>MTYERVARHQHDGKPPTNNENLFAGLRNDTMNSTVGQPNAIPVTLISVLEGIPSVDDENWDLATVHERSSLEASFLEYMEKVQTDQKK</sequence>
<reference evidence="2 3" key="2">
    <citation type="submission" date="2018-11" db="EMBL/GenBank/DDBJ databases">
        <authorList>
            <consortium name="Pathogen Informatics"/>
        </authorList>
    </citation>
    <scope>NUCLEOTIDE SEQUENCE [LARGE SCALE GENOMIC DNA]</scope>
    <source>
        <strain evidence="2 3">Costa Rica</strain>
    </source>
</reference>
<accession>A0A0R3PSV3</accession>
<feature type="compositionally biased region" description="Basic and acidic residues" evidence="1">
    <location>
        <begin position="1"/>
        <end position="14"/>
    </location>
</feature>
<evidence type="ECO:0000313" key="3">
    <source>
        <dbReference type="Proteomes" id="UP000267027"/>
    </source>
</evidence>
<evidence type="ECO:0000313" key="4">
    <source>
        <dbReference type="WBParaSite" id="ACOC_0000877601-mRNA-1"/>
    </source>
</evidence>
<evidence type="ECO:0000256" key="1">
    <source>
        <dbReference type="SAM" id="MobiDB-lite"/>
    </source>
</evidence>
<dbReference type="EMBL" id="UYYA01004201">
    <property type="protein sequence ID" value="VDM60362.1"/>
    <property type="molecule type" value="Genomic_DNA"/>
</dbReference>